<evidence type="ECO:0000313" key="3">
    <source>
        <dbReference type="EMBL" id="SAM02928.1"/>
    </source>
</evidence>
<dbReference type="InterPro" id="IPR001849">
    <property type="entry name" value="PH_domain"/>
</dbReference>
<organism evidence="3">
    <name type="scientific">Absidia glauca</name>
    <name type="common">Pin mould</name>
    <dbReference type="NCBI Taxonomy" id="4829"/>
    <lineage>
        <taxon>Eukaryota</taxon>
        <taxon>Fungi</taxon>
        <taxon>Fungi incertae sedis</taxon>
        <taxon>Mucoromycota</taxon>
        <taxon>Mucoromycotina</taxon>
        <taxon>Mucoromycetes</taxon>
        <taxon>Mucorales</taxon>
        <taxon>Cunninghamellaceae</taxon>
        <taxon>Absidia</taxon>
    </lineage>
</organism>
<evidence type="ECO:0000256" key="1">
    <source>
        <dbReference type="SAM" id="MobiDB-lite"/>
    </source>
</evidence>
<dbReference type="Pfam" id="PF15410">
    <property type="entry name" value="PH_9"/>
    <property type="match status" value="1"/>
</dbReference>
<protein>
    <recommendedName>
        <fullName evidence="2">PH domain-containing protein</fullName>
    </recommendedName>
</protein>
<feature type="compositionally biased region" description="Low complexity" evidence="1">
    <location>
        <begin position="42"/>
        <end position="88"/>
    </location>
</feature>
<dbReference type="SMART" id="SM00233">
    <property type="entry name" value="PH"/>
    <property type="match status" value="1"/>
</dbReference>
<accession>A0A168PT35</accession>
<dbReference type="EMBL" id="LT554016">
    <property type="protein sequence ID" value="SAM02928.1"/>
    <property type="molecule type" value="Genomic_DNA"/>
</dbReference>
<gene>
    <name evidence="3" type="primary">ABSGL_08744.1 scaffold 10421</name>
</gene>
<dbReference type="InterPro" id="IPR011993">
    <property type="entry name" value="PH-like_dom_sf"/>
</dbReference>
<sequence length="406" mass="44737">MGAMIRKSMHEPMIVLEEAESPVHPVKSPSSPLSPRRKRDSISSIGSGSSFLRAPSSLLTPQPSSSSSSSSSMDTRQQSSANPSTTTTSSVFVKEGVVVRKHLLENATQKAKHRDWRECYLVVADGEMKMYAVGSAAGPQQQQGMNKVAASDMNRRSLLSGVGFTTTMIDSLTSKSSTHDSSVTNDGVLIGTLSLSHSLANVLPPPGYNRQRPHVFAIQQSNGGVYLFQTHSHTHVNEWTSTCNYWAARQSKEPLPGGVSNMDYGWGDCLHDVILNLDEDDLLRKEHPIGAVDPPPLSPSSSSSSLPAADLMVYDWLPPAPPMMSSNLNEKDQYDALQKHLAMLNSDINEHRDIKKKILVRFSSKHPQHAKVLSNWESRSKYLLHEIIKYQNYCDALEKSFVVQQV</sequence>
<feature type="region of interest" description="Disordered" evidence="1">
    <location>
        <begin position="1"/>
        <end position="88"/>
    </location>
</feature>
<feature type="compositionally biased region" description="Low complexity" evidence="1">
    <location>
        <begin position="22"/>
        <end position="34"/>
    </location>
</feature>
<dbReference type="OrthoDB" id="2157641at2759"/>
<dbReference type="InParanoid" id="A0A168PT35"/>
<dbReference type="SUPFAM" id="SSF50729">
    <property type="entry name" value="PH domain-like"/>
    <property type="match status" value="1"/>
</dbReference>
<dbReference type="STRING" id="4829.A0A168PT35"/>
<evidence type="ECO:0000313" key="4">
    <source>
        <dbReference type="Proteomes" id="UP000078561"/>
    </source>
</evidence>
<dbReference type="Proteomes" id="UP000078561">
    <property type="component" value="Unassembled WGS sequence"/>
</dbReference>
<feature type="domain" description="PH" evidence="2">
    <location>
        <begin position="92"/>
        <end position="250"/>
    </location>
</feature>
<keyword evidence="4" id="KW-1185">Reference proteome</keyword>
<dbReference type="Gene3D" id="2.30.29.30">
    <property type="entry name" value="Pleckstrin-homology domain (PH domain)/Phosphotyrosine-binding domain (PTB)"/>
    <property type="match status" value="1"/>
</dbReference>
<proteinExistence type="predicted"/>
<evidence type="ECO:0000259" key="2">
    <source>
        <dbReference type="SMART" id="SM00233"/>
    </source>
</evidence>
<reference evidence="3" key="1">
    <citation type="submission" date="2016-04" db="EMBL/GenBank/DDBJ databases">
        <authorList>
            <person name="Evans L.H."/>
            <person name="Alamgir A."/>
            <person name="Owens N."/>
            <person name="Weber N.D."/>
            <person name="Virtaneva K."/>
            <person name="Barbian K."/>
            <person name="Babar A."/>
            <person name="Rosenke K."/>
        </authorList>
    </citation>
    <scope>NUCLEOTIDE SEQUENCE [LARGE SCALE GENOMIC DNA]</scope>
    <source>
        <strain evidence="3">CBS 101.48</strain>
    </source>
</reference>
<name>A0A168PT35_ABSGL</name>
<dbReference type="AlphaFoldDB" id="A0A168PT35"/>
<dbReference type="InterPro" id="IPR041681">
    <property type="entry name" value="PH_9"/>
</dbReference>